<evidence type="ECO:0008006" key="4">
    <source>
        <dbReference type="Google" id="ProtNLM"/>
    </source>
</evidence>
<feature type="chain" id="PRO_5012907300" description="PsiF repeat-containing protein" evidence="1">
    <location>
        <begin position="23"/>
        <end position="79"/>
    </location>
</feature>
<keyword evidence="3" id="KW-1185">Reference proteome</keyword>
<dbReference type="Proteomes" id="UP000185151">
    <property type="component" value="Unassembled WGS sequence"/>
</dbReference>
<evidence type="ECO:0000313" key="3">
    <source>
        <dbReference type="Proteomes" id="UP000185151"/>
    </source>
</evidence>
<evidence type="ECO:0000256" key="1">
    <source>
        <dbReference type="SAM" id="SignalP"/>
    </source>
</evidence>
<dbReference type="AlphaFoldDB" id="A0A1N6IPN7"/>
<reference evidence="2 3" key="1">
    <citation type="submission" date="2016-11" db="EMBL/GenBank/DDBJ databases">
        <authorList>
            <person name="Jaros S."/>
            <person name="Januszkiewicz K."/>
            <person name="Wedrychowicz H."/>
        </authorList>
    </citation>
    <scope>NUCLEOTIDE SEQUENCE [LARGE SCALE GENOMIC DNA]</scope>
    <source>
        <strain evidence="2 3">GAS95</strain>
    </source>
</reference>
<keyword evidence="1" id="KW-0732">Signal</keyword>
<sequence length="79" mass="8113">MKALKTVLLACSLSAVAAVAQAQTTAPAADAQQQLAQTQERSHEPFASGAVQHGRLAAPAKKAEDCVGPVSFCNLFFGS</sequence>
<feature type="signal peptide" evidence="1">
    <location>
        <begin position="1"/>
        <end position="22"/>
    </location>
</feature>
<evidence type="ECO:0000313" key="2">
    <source>
        <dbReference type="EMBL" id="SIO33989.1"/>
    </source>
</evidence>
<protein>
    <recommendedName>
        <fullName evidence="4">PsiF repeat-containing protein</fullName>
    </recommendedName>
</protein>
<proteinExistence type="predicted"/>
<dbReference type="EMBL" id="FSRU01000001">
    <property type="protein sequence ID" value="SIO33989.1"/>
    <property type="molecule type" value="Genomic_DNA"/>
</dbReference>
<dbReference type="RefSeq" id="WP_074295824.1">
    <property type="nucleotide sequence ID" value="NZ_FSRU01000001.1"/>
</dbReference>
<dbReference type="OrthoDB" id="9112746at2"/>
<gene>
    <name evidence="2" type="ORF">SAMN05444165_2358</name>
</gene>
<accession>A0A1N6IPN7</accession>
<name>A0A1N6IPN7_9BURK</name>
<organism evidence="2 3">
    <name type="scientific">Paraburkholderia phenazinium</name>
    <dbReference type="NCBI Taxonomy" id="60549"/>
    <lineage>
        <taxon>Bacteria</taxon>
        <taxon>Pseudomonadati</taxon>
        <taxon>Pseudomonadota</taxon>
        <taxon>Betaproteobacteria</taxon>
        <taxon>Burkholderiales</taxon>
        <taxon>Burkholderiaceae</taxon>
        <taxon>Paraburkholderia</taxon>
    </lineage>
</organism>